<protein>
    <recommendedName>
        <fullName evidence="2">Amphi-Trp domain-containing protein</fullName>
    </recommendedName>
</protein>
<organism evidence="3 4">
    <name type="scientific">Natrialba aegyptia DSM 13077</name>
    <dbReference type="NCBI Taxonomy" id="1227491"/>
    <lineage>
        <taxon>Archaea</taxon>
        <taxon>Methanobacteriati</taxon>
        <taxon>Methanobacteriota</taxon>
        <taxon>Stenosarchaea group</taxon>
        <taxon>Halobacteria</taxon>
        <taxon>Halobacteriales</taxon>
        <taxon>Natrialbaceae</taxon>
        <taxon>Natrialba</taxon>
    </lineage>
</organism>
<evidence type="ECO:0000256" key="1">
    <source>
        <dbReference type="SAM" id="MobiDB-lite"/>
    </source>
</evidence>
<feature type="domain" description="Amphi-Trp" evidence="2">
    <location>
        <begin position="7"/>
        <end position="84"/>
    </location>
</feature>
<accession>M0BFI5</accession>
<dbReference type="PATRIC" id="fig|1227491.4.peg.569"/>
<feature type="region of interest" description="Disordered" evidence="1">
    <location>
        <begin position="57"/>
        <end position="127"/>
    </location>
</feature>
<gene>
    <name evidence="3" type="ORF">C480_02773</name>
</gene>
<evidence type="ECO:0000313" key="4">
    <source>
        <dbReference type="Proteomes" id="UP000011591"/>
    </source>
</evidence>
<feature type="compositionally biased region" description="Acidic residues" evidence="1">
    <location>
        <begin position="118"/>
        <end position="127"/>
    </location>
</feature>
<dbReference type="AlphaFoldDB" id="M0BFI5"/>
<comment type="caution">
    <text evidence="3">The sequence shown here is derived from an EMBL/GenBank/DDBJ whole genome shotgun (WGS) entry which is preliminary data.</text>
</comment>
<dbReference type="OrthoDB" id="282103at2157"/>
<dbReference type="InterPro" id="IPR027598">
    <property type="entry name" value="Amphi-Trp_dom"/>
</dbReference>
<feature type="compositionally biased region" description="Basic and acidic residues" evidence="1">
    <location>
        <begin position="57"/>
        <end position="69"/>
    </location>
</feature>
<dbReference type="Pfam" id="PF20068">
    <property type="entry name" value="Amphi-Trp"/>
    <property type="match status" value="1"/>
</dbReference>
<proteinExistence type="predicted"/>
<dbReference type="RefSeq" id="WP_006664091.1">
    <property type="nucleotide sequence ID" value="NZ_AOIP01000012.1"/>
</dbReference>
<sequence>MADTTTYEDETSREAAADRLRAIAAELESGPTADIQVGNKLLALSPGEPLEYAIEVEERSPMLGGEREAVTVTLGWEEATPQEEQDADRSQGQGHDHGRDQDVGQEPTQNDRSGESETQSEQDDSLL</sequence>
<dbReference type="Proteomes" id="UP000011591">
    <property type="component" value="Unassembled WGS sequence"/>
</dbReference>
<dbReference type="NCBIfam" id="TIGR04354">
    <property type="entry name" value="amphi-Trp"/>
    <property type="match status" value="1"/>
</dbReference>
<keyword evidence="4" id="KW-1185">Reference proteome</keyword>
<evidence type="ECO:0000259" key="2">
    <source>
        <dbReference type="Pfam" id="PF20068"/>
    </source>
</evidence>
<name>M0BFI5_9EURY</name>
<dbReference type="EMBL" id="AOIP01000012">
    <property type="protein sequence ID" value="ELZ09038.1"/>
    <property type="molecule type" value="Genomic_DNA"/>
</dbReference>
<evidence type="ECO:0000313" key="3">
    <source>
        <dbReference type="EMBL" id="ELZ09038.1"/>
    </source>
</evidence>
<reference evidence="3 4" key="1">
    <citation type="journal article" date="2014" name="PLoS Genet.">
        <title>Phylogenetically driven sequencing of extremely halophilic archaea reveals strategies for static and dynamic osmo-response.</title>
        <authorList>
            <person name="Becker E.A."/>
            <person name="Seitzer P.M."/>
            <person name="Tritt A."/>
            <person name="Larsen D."/>
            <person name="Krusor M."/>
            <person name="Yao A.I."/>
            <person name="Wu D."/>
            <person name="Madern D."/>
            <person name="Eisen J.A."/>
            <person name="Darling A.E."/>
            <person name="Facciotti M.T."/>
        </authorList>
    </citation>
    <scope>NUCLEOTIDE SEQUENCE [LARGE SCALE GENOMIC DNA]</scope>
    <source>
        <strain evidence="3 4">DSM 13077</strain>
    </source>
</reference>
<feature type="compositionally biased region" description="Polar residues" evidence="1">
    <location>
        <begin position="106"/>
        <end position="117"/>
    </location>
</feature>